<dbReference type="OrthoDB" id="9810372at2"/>
<keyword evidence="1" id="KW-0119">Carbohydrate metabolism</keyword>
<dbReference type="PANTHER" id="PTHR18964:SF174">
    <property type="entry name" value="D-ALLOSE KINASE-RELATED"/>
    <property type="match status" value="1"/>
</dbReference>
<dbReference type="SUPFAM" id="SSF53067">
    <property type="entry name" value="Actin-like ATPase domain"/>
    <property type="match status" value="1"/>
</dbReference>
<dbReference type="InterPro" id="IPR043129">
    <property type="entry name" value="ATPase_NBD"/>
</dbReference>
<protein>
    <submittedName>
        <fullName evidence="2">N-acetylglucosamine kinase</fullName>
    </submittedName>
</protein>
<keyword evidence="3" id="KW-1185">Reference proteome</keyword>
<dbReference type="GO" id="GO:0004396">
    <property type="term" value="F:hexokinase activity"/>
    <property type="evidence" value="ECO:0007669"/>
    <property type="project" value="TreeGrafter"/>
</dbReference>
<keyword evidence="2" id="KW-0418">Kinase</keyword>
<dbReference type="Proteomes" id="UP000295707">
    <property type="component" value="Unassembled WGS sequence"/>
</dbReference>
<keyword evidence="2" id="KW-0808">Transferase</keyword>
<reference evidence="2 3" key="1">
    <citation type="submission" date="2019-03" db="EMBL/GenBank/DDBJ databases">
        <title>Genomic Encyclopedia of Type Strains, Phase IV (KMG-IV): sequencing the most valuable type-strain genomes for metagenomic binning, comparative biology and taxonomic classification.</title>
        <authorList>
            <person name="Goeker M."/>
        </authorList>
    </citation>
    <scope>NUCLEOTIDE SEQUENCE [LARGE SCALE GENOMIC DNA]</scope>
    <source>
        <strain evidence="2 3">DSM 19610</strain>
    </source>
</reference>
<dbReference type="CDD" id="cd24066">
    <property type="entry name" value="ASKHA_NBD_ROK_EcFRK-like"/>
    <property type="match status" value="1"/>
</dbReference>
<proteinExistence type="predicted"/>
<dbReference type="PANTHER" id="PTHR18964">
    <property type="entry name" value="ROK (REPRESSOR, ORF, KINASE) FAMILY"/>
    <property type="match status" value="1"/>
</dbReference>
<dbReference type="Pfam" id="PF00480">
    <property type="entry name" value="ROK"/>
    <property type="match status" value="1"/>
</dbReference>
<organism evidence="2 3">
    <name type="scientific">Thiogranum longum</name>
    <dbReference type="NCBI Taxonomy" id="1537524"/>
    <lineage>
        <taxon>Bacteria</taxon>
        <taxon>Pseudomonadati</taxon>
        <taxon>Pseudomonadota</taxon>
        <taxon>Gammaproteobacteria</taxon>
        <taxon>Chromatiales</taxon>
        <taxon>Ectothiorhodospiraceae</taxon>
        <taxon>Thiogranum</taxon>
    </lineage>
</organism>
<sequence length="307" mass="32589">MSRVRFGIDLGGTKTEIIALDEGGDECLRWRVATPQGDYPAILKTVTGLVTRAEDELACHASIGIGTPGAISPASGLMKNSNSTCLNGKPLRDDLQQALQRPIRLANDADCFALSEASDGIAADASSVFGVIVGTGTGAGIVVDGKLLSGINAIAGEWGHNPLPWPADEERPGPDCYCGRSGCIETWLSGPALERQYQQAGGIFINAQKISAAAARDEALAVRVIDAYVDRMARALAGVINLIDPDIIVLGGGVGNIERLYREVPQVWQQYVFSDRVDTQLLRPLYGDSSGVRGAAWLWSLEEILQG</sequence>
<dbReference type="InterPro" id="IPR049874">
    <property type="entry name" value="ROK_cs"/>
</dbReference>
<dbReference type="RefSeq" id="WP_132973807.1">
    <property type="nucleotide sequence ID" value="NZ_SMFX01000001.1"/>
</dbReference>
<dbReference type="PROSITE" id="PS01125">
    <property type="entry name" value="ROK"/>
    <property type="match status" value="1"/>
</dbReference>
<name>A0A4R1HIL2_9GAMM</name>
<evidence type="ECO:0000313" key="3">
    <source>
        <dbReference type="Proteomes" id="UP000295707"/>
    </source>
</evidence>
<comment type="caution">
    <text evidence="2">The sequence shown here is derived from an EMBL/GenBank/DDBJ whole genome shotgun (WGS) entry which is preliminary data.</text>
</comment>
<dbReference type="Gene3D" id="3.30.420.40">
    <property type="match status" value="2"/>
</dbReference>
<accession>A0A4R1HIL2</accession>
<dbReference type="EMBL" id="SMFX01000001">
    <property type="protein sequence ID" value="TCK19279.1"/>
    <property type="molecule type" value="Genomic_DNA"/>
</dbReference>
<evidence type="ECO:0000313" key="2">
    <source>
        <dbReference type="EMBL" id="TCK19279.1"/>
    </source>
</evidence>
<evidence type="ECO:0000256" key="1">
    <source>
        <dbReference type="ARBA" id="ARBA00023277"/>
    </source>
</evidence>
<dbReference type="AlphaFoldDB" id="A0A4R1HIL2"/>
<gene>
    <name evidence="2" type="ORF">DFR30_2589</name>
</gene>
<dbReference type="InterPro" id="IPR000600">
    <property type="entry name" value="ROK"/>
</dbReference>